<keyword evidence="3" id="KW-1185">Reference proteome</keyword>
<evidence type="ECO:0000313" key="2">
    <source>
        <dbReference type="EMBL" id="EEF41444.1"/>
    </source>
</evidence>
<name>B9S4M1_RICCO</name>
<dbReference type="InParanoid" id="B9S4M1"/>
<dbReference type="AlphaFoldDB" id="B9S4M1"/>
<protein>
    <submittedName>
        <fullName evidence="2">Uncharacterized protein</fullName>
    </submittedName>
</protein>
<reference evidence="3" key="1">
    <citation type="journal article" date="2010" name="Nat. Biotechnol.">
        <title>Draft genome sequence of the oilseed species Ricinus communis.</title>
        <authorList>
            <person name="Chan A.P."/>
            <person name="Crabtree J."/>
            <person name="Zhao Q."/>
            <person name="Lorenzi H."/>
            <person name="Orvis J."/>
            <person name="Puiu D."/>
            <person name="Melake-Berhan A."/>
            <person name="Jones K.M."/>
            <person name="Redman J."/>
            <person name="Chen G."/>
            <person name="Cahoon E.B."/>
            <person name="Gedil M."/>
            <person name="Stanke M."/>
            <person name="Haas B.J."/>
            <person name="Wortman J.R."/>
            <person name="Fraser-Liggett C.M."/>
            <person name="Ravel J."/>
            <person name="Rabinowicz P.D."/>
        </authorList>
    </citation>
    <scope>NUCLEOTIDE SEQUENCE [LARGE SCALE GENOMIC DNA]</scope>
    <source>
        <strain evidence="3">cv. Hale</strain>
    </source>
</reference>
<proteinExistence type="predicted"/>
<accession>B9S4M1</accession>
<sequence length="55" mass="6229">MYRDQCLKLRLAAISETLEEEEEEDHPTVQKPLHSNSNVPIIAGVPFAEPRKGKI</sequence>
<organism evidence="2 3">
    <name type="scientific">Ricinus communis</name>
    <name type="common">Castor bean</name>
    <dbReference type="NCBI Taxonomy" id="3988"/>
    <lineage>
        <taxon>Eukaryota</taxon>
        <taxon>Viridiplantae</taxon>
        <taxon>Streptophyta</taxon>
        <taxon>Embryophyta</taxon>
        <taxon>Tracheophyta</taxon>
        <taxon>Spermatophyta</taxon>
        <taxon>Magnoliopsida</taxon>
        <taxon>eudicotyledons</taxon>
        <taxon>Gunneridae</taxon>
        <taxon>Pentapetalae</taxon>
        <taxon>rosids</taxon>
        <taxon>fabids</taxon>
        <taxon>Malpighiales</taxon>
        <taxon>Euphorbiaceae</taxon>
        <taxon>Acalyphoideae</taxon>
        <taxon>Acalypheae</taxon>
        <taxon>Ricinus</taxon>
    </lineage>
</organism>
<dbReference type="Proteomes" id="UP000008311">
    <property type="component" value="Unassembled WGS sequence"/>
</dbReference>
<dbReference type="EMBL" id="EQ973866">
    <property type="protein sequence ID" value="EEF41444.1"/>
    <property type="molecule type" value="Genomic_DNA"/>
</dbReference>
<feature type="region of interest" description="Disordered" evidence="1">
    <location>
        <begin position="17"/>
        <end position="37"/>
    </location>
</feature>
<gene>
    <name evidence="2" type="ORF">RCOM_0993510</name>
</gene>
<evidence type="ECO:0000313" key="3">
    <source>
        <dbReference type="Proteomes" id="UP000008311"/>
    </source>
</evidence>
<evidence type="ECO:0000256" key="1">
    <source>
        <dbReference type="SAM" id="MobiDB-lite"/>
    </source>
</evidence>